<reference evidence="1" key="1">
    <citation type="journal article" date="2015" name="Nature">
        <title>Complex archaea that bridge the gap between prokaryotes and eukaryotes.</title>
        <authorList>
            <person name="Spang A."/>
            <person name="Saw J.H."/>
            <person name="Jorgensen S.L."/>
            <person name="Zaremba-Niedzwiedzka K."/>
            <person name="Martijn J."/>
            <person name="Lind A.E."/>
            <person name="van Eijk R."/>
            <person name="Schleper C."/>
            <person name="Guy L."/>
            <person name="Ettema T.J."/>
        </authorList>
    </citation>
    <scope>NUCLEOTIDE SEQUENCE</scope>
</reference>
<dbReference type="AlphaFoldDB" id="A0A0F9ASK1"/>
<evidence type="ECO:0000313" key="1">
    <source>
        <dbReference type="EMBL" id="KKL04597.1"/>
    </source>
</evidence>
<protein>
    <submittedName>
        <fullName evidence="1">Uncharacterized protein</fullName>
    </submittedName>
</protein>
<gene>
    <name evidence="1" type="ORF">LCGC14_2614480</name>
</gene>
<name>A0A0F9ASK1_9ZZZZ</name>
<comment type="caution">
    <text evidence="1">The sequence shown here is derived from an EMBL/GenBank/DDBJ whole genome shotgun (WGS) entry which is preliminary data.</text>
</comment>
<organism evidence="1">
    <name type="scientific">marine sediment metagenome</name>
    <dbReference type="NCBI Taxonomy" id="412755"/>
    <lineage>
        <taxon>unclassified sequences</taxon>
        <taxon>metagenomes</taxon>
        <taxon>ecological metagenomes</taxon>
    </lineage>
</organism>
<proteinExistence type="predicted"/>
<dbReference type="EMBL" id="LAZR01044459">
    <property type="protein sequence ID" value="KKL04597.1"/>
    <property type="molecule type" value="Genomic_DNA"/>
</dbReference>
<sequence length="85" mass="9238">IDTATDWIIPNDFANGDFDGRYTNLSGDALDVEAAAADTWIALSLDRQWGYNTSSSKTCTLDFEIRDPSGVTVASTQYTLIATII</sequence>
<feature type="non-terminal residue" evidence="1">
    <location>
        <position position="1"/>
    </location>
</feature>
<accession>A0A0F9ASK1</accession>